<feature type="region of interest" description="Disordered" evidence="10">
    <location>
        <begin position="177"/>
        <end position="252"/>
    </location>
</feature>
<dbReference type="GO" id="GO:0005694">
    <property type="term" value="C:chromosome"/>
    <property type="evidence" value="ECO:0007669"/>
    <property type="project" value="UniProtKB-SubCell"/>
</dbReference>
<dbReference type="GO" id="GO:0016605">
    <property type="term" value="C:PML body"/>
    <property type="evidence" value="ECO:0007669"/>
    <property type="project" value="TreeGrafter"/>
</dbReference>
<evidence type="ECO:0000313" key="12">
    <source>
        <dbReference type="Ensembl" id="ENSPMAP00000004769.1"/>
    </source>
</evidence>
<evidence type="ECO:0000256" key="9">
    <source>
        <dbReference type="ARBA" id="ARBA00023242"/>
    </source>
</evidence>
<dbReference type="Gene3D" id="1.20.58.2170">
    <property type="match status" value="1"/>
</dbReference>
<accession>S4RHT7</accession>
<reference evidence="12" key="1">
    <citation type="submission" date="2025-08" db="UniProtKB">
        <authorList>
            <consortium name="Ensembl"/>
        </authorList>
    </citation>
    <scope>IDENTIFICATION</scope>
</reference>
<dbReference type="PANTHER" id="PTHR12766">
    <property type="entry name" value="DEATH DOMAIN-ASSOCIATED PROTEIN 6 DAXX"/>
    <property type="match status" value="1"/>
</dbReference>
<dbReference type="InterPro" id="IPR046426">
    <property type="entry name" value="DAXX_histone-bd_sf"/>
</dbReference>
<dbReference type="GO" id="GO:0005737">
    <property type="term" value="C:cytoplasm"/>
    <property type="evidence" value="ECO:0007669"/>
    <property type="project" value="UniProtKB-SubCell"/>
</dbReference>
<feature type="compositionally biased region" description="Acidic residues" evidence="10">
    <location>
        <begin position="230"/>
        <end position="246"/>
    </location>
</feature>
<keyword evidence="8" id="KW-0143">Chaperone</keyword>
<evidence type="ECO:0000256" key="5">
    <source>
        <dbReference type="ARBA" id="ARBA00022490"/>
    </source>
</evidence>
<evidence type="ECO:0000256" key="10">
    <source>
        <dbReference type="SAM" id="MobiDB-lite"/>
    </source>
</evidence>
<dbReference type="AlphaFoldDB" id="S4RHT7"/>
<dbReference type="FunFam" id="1.20.58.2170:FF:000001">
    <property type="entry name" value="Death domain-associated protein 6"/>
    <property type="match status" value="1"/>
</dbReference>
<keyword evidence="5" id="KW-0963">Cytoplasm</keyword>
<evidence type="ECO:0000256" key="3">
    <source>
        <dbReference type="ARBA" id="ARBA00004496"/>
    </source>
</evidence>
<dbReference type="Pfam" id="PF20920">
    <property type="entry name" value="DAXX_hist_bd"/>
    <property type="match status" value="1"/>
</dbReference>
<dbReference type="OMA" id="ENDPECG"/>
<proteinExistence type="predicted"/>
<reference evidence="12" key="2">
    <citation type="submission" date="2025-09" db="UniProtKB">
        <authorList>
            <consortium name="Ensembl"/>
        </authorList>
    </citation>
    <scope>IDENTIFICATION</scope>
</reference>
<dbReference type="GO" id="GO:0042981">
    <property type="term" value="P:regulation of apoptotic process"/>
    <property type="evidence" value="ECO:0007669"/>
    <property type="project" value="TreeGrafter"/>
</dbReference>
<evidence type="ECO:0000256" key="2">
    <source>
        <dbReference type="ARBA" id="ARBA00004286"/>
    </source>
</evidence>
<feature type="domain" description="Daxx histone-binding" evidence="11">
    <location>
        <begin position="90"/>
        <end position="175"/>
    </location>
</feature>
<dbReference type="HOGENOM" id="CLU_101134_0_0_1"/>
<sequence length="252" mass="29319">VQERELDLDELGRDDSSYLQEHQLKRKIMSIFSRLCELKGCTNMTGRVIEQRLYIKCTRHPEVNRHVERLINKPGFFPDLQDVKGVVRATNQRYNLGLSPREVHNVSLDAFREACTKLQERRHLDLVYNFGCHLTEDFKPSSDPARYDGELEAKLRRNRVVALQHLEDVVNKYAELEIPTSEQDKQEPGRRDGRDSRHSRDSRGSKDKQPRRLQGQEEERQQEEGKQGDEADDESSEPDVDMELEGMEMNGG</sequence>
<keyword evidence="4" id="KW-0158">Chromosome</keyword>
<evidence type="ECO:0000256" key="1">
    <source>
        <dbReference type="ARBA" id="ARBA00004123"/>
    </source>
</evidence>
<dbReference type="InterPro" id="IPR046378">
    <property type="entry name" value="DAXX_histone-bd"/>
</dbReference>
<dbReference type="GO" id="GO:0042393">
    <property type="term" value="F:histone binding"/>
    <property type="evidence" value="ECO:0007669"/>
    <property type="project" value="InterPro"/>
</dbReference>
<evidence type="ECO:0000256" key="6">
    <source>
        <dbReference type="ARBA" id="ARBA00022703"/>
    </source>
</evidence>
<evidence type="ECO:0000256" key="4">
    <source>
        <dbReference type="ARBA" id="ARBA00022454"/>
    </source>
</evidence>
<keyword evidence="6" id="KW-0053">Apoptosis</keyword>
<dbReference type="STRING" id="7757.ENSPMAP00000004769"/>
<dbReference type="PANTHER" id="PTHR12766:SF7">
    <property type="entry name" value="DEATH DOMAIN-ASSOCIATED PROTEIN 6"/>
    <property type="match status" value="1"/>
</dbReference>
<organism evidence="12">
    <name type="scientific">Petromyzon marinus</name>
    <name type="common">Sea lamprey</name>
    <dbReference type="NCBI Taxonomy" id="7757"/>
    <lineage>
        <taxon>Eukaryota</taxon>
        <taxon>Metazoa</taxon>
        <taxon>Chordata</taxon>
        <taxon>Craniata</taxon>
        <taxon>Vertebrata</taxon>
        <taxon>Cyclostomata</taxon>
        <taxon>Hyperoartia</taxon>
        <taxon>Petromyzontiformes</taxon>
        <taxon>Petromyzontidae</taxon>
        <taxon>Petromyzon</taxon>
    </lineage>
</organism>
<evidence type="ECO:0000256" key="8">
    <source>
        <dbReference type="ARBA" id="ARBA00023186"/>
    </source>
</evidence>
<feature type="compositionally biased region" description="Basic and acidic residues" evidence="10">
    <location>
        <begin position="182"/>
        <end position="229"/>
    </location>
</feature>
<evidence type="ECO:0000259" key="11">
    <source>
        <dbReference type="Pfam" id="PF20920"/>
    </source>
</evidence>
<name>S4RHT7_PETMA</name>
<comment type="subcellular location">
    <subcellularLocation>
        <location evidence="2">Chromosome</location>
    </subcellularLocation>
    <subcellularLocation>
        <location evidence="3">Cytoplasm</location>
    </subcellularLocation>
    <subcellularLocation>
        <location evidence="1">Nucleus</location>
    </subcellularLocation>
</comment>
<dbReference type="GO" id="GO:0003714">
    <property type="term" value="F:transcription corepressor activity"/>
    <property type="evidence" value="ECO:0007669"/>
    <property type="project" value="TreeGrafter"/>
</dbReference>
<dbReference type="GO" id="GO:0006915">
    <property type="term" value="P:apoptotic process"/>
    <property type="evidence" value="ECO:0007669"/>
    <property type="project" value="UniProtKB-KW"/>
</dbReference>
<keyword evidence="9" id="KW-0539">Nucleus</keyword>
<dbReference type="GO" id="GO:0006334">
    <property type="term" value="P:nucleosome assembly"/>
    <property type="evidence" value="ECO:0007669"/>
    <property type="project" value="TreeGrafter"/>
</dbReference>
<dbReference type="GO" id="GO:0050681">
    <property type="term" value="F:nuclear androgen receptor binding"/>
    <property type="evidence" value="ECO:0007669"/>
    <property type="project" value="TreeGrafter"/>
</dbReference>
<keyword evidence="7" id="KW-0175">Coiled coil</keyword>
<evidence type="ECO:0000256" key="7">
    <source>
        <dbReference type="ARBA" id="ARBA00023054"/>
    </source>
</evidence>
<dbReference type="Ensembl" id="ENSPMAT00000004788.1">
    <property type="protein sequence ID" value="ENSPMAP00000004769.1"/>
    <property type="gene ID" value="ENSPMAG00000004354.1"/>
</dbReference>
<protein>
    <recommendedName>
        <fullName evidence="11">Daxx histone-binding domain-containing protein</fullName>
    </recommendedName>
</protein>
<dbReference type="GO" id="GO:0003713">
    <property type="term" value="F:transcription coactivator activity"/>
    <property type="evidence" value="ECO:0007669"/>
    <property type="project" value="TreeGrafter"/>
</dbReference>
<dbReference type="GeneTree" id="ENSGT00390000009448"/>